<evidence type="ECO:0000313" key="1">
    <source>
        <dbReference type="EMBL" id="JAH40439.1"/>
    </source>
</evidence>
<proteinExistence type="predicted"/>
<name>A0A0E9SGD0_ANGAN</name>
<reference evidence="1" key="1">
    <citation type="submission" date="2014-11" db="EMBL/GenBank/DDBJ databases">
        <authorList>
            <person name="Amaro Gonzalez C."/>
        </authorList>
    </citation>
    <scope>NUCLEOTIDE SEQUENCE</scope>
</reference>
<dbReference type="AlphaFoldDB" id="A0A0E9SGD0"/>
<accession>A0A0E9SGD0</accession>
<protein>
    <submittedName>
        <fullName evidence="1">Uncharacterized protein</fullName>
    </submittedName>
</protein>
<reference evidence="1" key="2">
    <citation type="journal article" date="2015" name="Fish Shellfish Immunol.">
        <title>Early steps in the European eel (Anguilla anguilla)-Vibrio vulnificus interaction in the gills: Role of the RtxA13 toxin.</title>
        <authorList>
            <person name="Callol A."/>
            <person name="Pajuelo D."/>
            <person name="Ebbesson L."/>
            <person name="Teles M."/>
            <person name="MacKenzie S."/>
            <person name="Amaro C."/>
        </authorList>
    </citation>
    <scope>NUCLEOTIDE SEQUENCE</scope>
</reference>
<sequence length="40" mass="4555">MNSLFHTSSSLFLFIPSDFPPSCPSYFLSLSLNYFTLSFV</sequence>
<dbReference type="EMBL" id="GBXM01068138">
    <property type="protein sequence ID" value="JAH40439.1"/>
    <property type="molecule type" value="Transcribed_RNA"/>
</dbReference>
<organism evidence="1">
    <name type="scientific">Anguilla anguilla</name>
    <name type="common">European freshwater eel</name>
    <name type="synonym">Muraena anguilla</name>
    <dbReference type="NCBI Taxonomy" id="7936"/>
    <lineage>
        <taxon>Eukaryota</taxon>
        <taxon>Metazoa</taxon>
        <taxon>Chordata</taxon>
        <taxon>Craniata</taxon>
        <taxon>Vertebrata</taxon>
        <taxon>Euteleostomi</taxon>
        <taxon>Actinopterygii</taxon>
        <taxon>Neopterygii</taxon>
        <taxon>Teleostei</taxon>
        <taxon>Anguilliformes</taxon>
        <taxon>Anguillidae</taxon>
        <taxon>Anguilla</taxon>
    </lineage>
</organism>